<evidence type="ECO:0000256" key="7">
    <source>
        <dbReference type="SAM" id="MobiDB-lite"/>
    </source>
</evidence>
<feature type="region of interest" description="Disordered" evidence="7">
    <location>
        <begin position="187"/>
        <end position="215"/>
    </location>
</feature>
<comment type="similarity">
    <text evidence="2">Belongs to the TFIIF alpha subunit family.</text>
</comment>
<reference evidence="8" key="1">
    <citation type="journal article" date="2014" name="Nat. Commun.">
        <title>The emerging biofuel crop Camelina sativa retains a highly undifferentiated hexaploid genome structure.</title>
        <authorList>
            <person name="Kagale S."/>
            <person name="Koh C."/>
            <person name="Nixon J."/>
            <person name="Bollina V."/>
            <person name="Clarke W.E."/>
            <person name="Tuteja R."/>
            <person name="Spillane C."/>
            <person name="Robinson S.J."/>
            <person name="Links M.G."/>
            <person name="Clarke C."/>
            <person name="Higgins E.E."/>
            <person name="Huebert T."/>
            <person name="Sharpe A.G."/>
            <person name="Parkin I.A."/>
        </authorList>
    </citation>
    <scope>NUCLEOTIDE SEQUENCE [LARGE SCALE GENOMIC DNA]</scope>
    <source>
        <strain evidence="8">cv. DH55</strain>
    </source>
</reference>
<organism evidence="8 9">
    <name type="scientific">Camelina sativa</name>
    <name type="common">False flax</name>
    <name type="synonym">Myagrum sativum</name>
    <dbReference type="NCBI Taxonomy" id="90675"/>
    <lineage>
        <taxon>Eukaryota</taxon>
        <taxon>Viridiplantae</taxon>
        <taxon>Streptophyta</taxon>
        <taxon>Embryophyta</taxon>
        <taxon>Tracheophyta</taxon>
        <taxon>Spermatophyta</taxon>
        <taxon>Magnoliopsida</taxon>
        <taxon>eudicotyledons</taxon>
        <taxon>Gunneridae</taxon>
        <taxon>Pentapetalae</taxon>
        <taxon>rosids</taxon>
        <taxon>malvids</taxon>
        <taxon>Brassicales</taxon>
        <taxon>Brassicaceae</taxon>
        <taxon>Camelineae</taxon>
        <taxon>Camelina</taxon>
    </lineage>
</organism>
<dbReference type="GeneID" id="104759293"/>
<sequence>MATNKCNRCGSNTNLGLINCRHERVCLKCAKSMAERKEPCRFCGVAFTILHKEFAVRLCSADDKKKYFAAAFKNGPPDFANDHQWSLVKQSQSSDANAIDAEVMNKDPWILENQEGIKYKGNLVGTSKRFFLEEEDDGSSVLIPCDHWFGFDRVPPPGTQLRTTEQAEQIMDKKRNRTEETIQKRINKRMRKTGQIIKPTPSTSTSTGETAEKGT</sequence>
<evidence type="ECO:0000256" key="3">
    <source>
        <dbReference type="ARBA" id="ARBA00023015"/>
    </source>
</evidence>
<evidence type="ECO:0000256" key="6">
    <source>
        <dbReference type="ARBA" id="ARBA00023242"/>
    </source>
</evidence>
<keyword evidence="3" id="KW-0805">Transcription regulation</keyword>
<keyword evidence="4" id="KW-0238">DNA-binding</keyword>
<dbReference type="PANTHER" id="PTHR13011">
    <property type="entry name" value="TFIIF-ALPHA"/>
    <property type="match status" value="1"/>
</dbReference>
<evidence type="ECO:0000256" key="1">
    <source>
        <dbReference type="ARBA" id="ARBA00004123"/>
    </source>
</evidence>
<dbReference type="InterPro" id="IPR011039">
    <property type="entry name" value="TFIIF_interaction"/>
</dbReference>
<dbReference type="SUPFAM" id="SSF50916">
    <property type="entry name" value="Rap30/74 interaction domains"/>
    <property type="match status" value="1"/>
</dbReference>
<evidence type="ECO:0000313" key="9">
    <source>
        <dbReference type="RefSeq" id="XP_010480538.2"/>
    </source>
</evidence>
<keyword evidence="6" id="KW-0539">Nucleus</keyword>
<dbReference type="RefSeq" id="XP_010480538.2">
    <property type="nucleotide sequence ID" value="XM_010482236.2"/>
</dbReference>
<feature type="compositionally biased region" description="Low complexity" evidence="7">
    <location>
        <begin position="198"/>
        <end position="209"/>
    </location>
</feature>
<keyword evidence="5" id="KW-0804">Transcription</keyword>
<accession>A0ABM0X4J8</accession>
<evidence type="ECO:0000313" key="8">
    <source>
        <dbReference type="Proteomes" id="UP000694864"/>
    </source>
</evidence>
<evidence type="ECO:0000256" key="4">
    <source>
        <dbReference type="ARBA" id="ARBA00023125"/>
    </source>
</evidence>
<dbReference type="Proteomes" id="UP000694864">
    <property type="component" value="Chromosome 17"/>
</dbReference>
<gene>
    <name evidence="9" type="primary">LOC104759293</name>
</gene>
<dbReference type="PANTHER" id="PTHR13011:SF0">
    <property type="entry name" value="GENERAL TRANSCRIPTION FACTOR IIF SUBUNIT 1"/>
    <property type="match status" value="1"/>
</dbReference>
<proteinExistence type="inferred from homology"/>
<dbReference type="InterPro" id="IPR008851">
    <property type="entry name" value="TFIIF-alpha"/>
</dbReference>
<protein>
    <submittedName>
        <fullName evidence="9">Transcription initiation factor IIF subunit alpha-like</fullName>
    </submittedName>
</protein>
<name>A0ABM0X4J8_CAMSA</name>
<comment type="subcellular location">
    <subcellularLocation>
        <location evidence="1">Nucleus</location>
    </subcellularLocation>
</comment>
<keyword evidence="8" id="KW-1185">Reference proteome</keyword>
<evidence type="ECO:0000256" key="2">
    <source>
        <dbReference type="ARBA" id="ARBA00005249"/>
    </source>
</evidence>
<evidence type="ECO:0000256" key="5">
    <source>
        <dbReference type="ARBA" id="ARBA00023163"/>
    </source>
</evidence>
<reference evidence="9" key="2">
    <citation type="submission" date="2025-08" db="UniProtKB">
        <authorList>
            <consortium name="RefSeq"/>
        </authorList>
    </citation>
    <scope>IDENTIFICATION</scope>
    <source>
        <tissue evidence="9">Leaf</tissue>
    </source>
</reference>